<dbReference type="EC" id="5.3.1.9" evidence="3"/>
<organism evidence="9 10">
    <name type="scientific">Dictyobacter vulcani</name>
    <dbReference type="NCBI Taxonomy" id="2607529"/>
    <lineage>
        <taxon>Bacteria</taxon>
        <taxon>Bacillati</taxon>
        <taxon>Chloroflexota</taxon>
        <taxon>Ktedonobacteria</taxon>
        <taxon>Ktedonobacterales</taxon>
        <taxon>Dictyobacteraceae</taxon>
        <taxon>Dictyobacter</taxon>
    </lineage>
</organism>
<proteinExistence type="inferred from homology"/>
<name>A0A5J4KXE2_9CHLR</name>
<dbReference type="RefSeq" id="WP_151757689.1">
    <property type="nucleotide sequence ID" value="NZ_BKZW01000002.1"/>
</dbReference>
<keyword evidence="10" id="KW-1185">Reference proteome</keyword>
<evidence type="ECO:0000256" key="1">
    <source>
        <dbReference type="ARBA" id="ARBA00004926"/>
    </source>
</evidence>
<comment type="similarity">
    <text evidence="2">Belongs to the archaeal-type GPI family.</text>
</comment>
<evidence type="ECO:0000259" key="8">
    <source>
        <dbReference type="Pfam" id="PF06560"/>
    </source>
</evidence>
<keyword evidence="4" id="KW-0312">Gluconeogenesis</keyword>
<comment type="pathway">
    <text evidence="1">Carbohydrate degradation; glycolysis; D-glyceraldehyde 3-phosphate and glycerone phosphate from D-glucose: step 2/4.</text>
</comment>
<dbReference type="EMBL" id="BKZW01000002">
    <property type="protein sequence ID" value="GER89866.1"/>
    <property type="molecule type" value="Genomic_DNA"/>
</dbReference>
<evidence type="ECO:0000256" key="6">
    <source>
        <dbReference type="ARBA" id="ARBA00029321"/>
    </source>
</evidence>
<reference evidence="9 10" key="1">
    <citation type="submission" date="2019-10" db="EMBL/GenBank/DDBJ databases">
        <title>Dictyobacter vulcani sp. nov., within the class Ktedonobacteria, isolated from soil of volcanic Mt. Zao.</title>
        <authorList>
            <person name="Zheng Y."/>
            <person name="Wang C.M."/>
            <person name="Sakai Y."/>
            <person name="Abe K."/>
            <person name="Yokota A."/>
            <person name="Yabe S."/>
        </authorList>
    </citation>
    <scope>NUCLEOTIDE SEQUENCE [LARGE SCALE GENOMIC DNA]</scope>
    <source>
        <strain evidence="9 10">W12</strain>
    </source>
</reference>
<dbReference type="InterPro" id="IPR010551">
    <property type="entry name" value="G6P_isomerase_prok"/>
</dbReference>
<keyword evidence="7" id="KW-0812">Transmembrane</keyword>
<evidence type="ECO:0000256" key="2">
    <source>
        <dbReference type="ARBA" id="ARBA00006542"/>
    </source>
</evidence>
<comment type="catalytic activity">
    <reaction evidence="6">
        <text>alpha-D-glucose 6-phosphate = beta-D-fructose 6-phosphate</text>
        <dbReference type="Rhea" id="RHEA:11816"/>
        <dbReference type="ChEBI" id="CHEBI:57634"/>
        <dbReference type="ChEBI" id="CHEBI:58225"/>
        <dbReference type="EC" id="5.3.1.9"/>
    </reaction>
</comment>
<dbReference type="AlphaFoldDB" id="A0A5J4KXE2"/>
<dbReference type="GO" id="GO:0006094">
    <property type="term" value="P:gluconeogenesis"/>
    <property type="evidence" value="ECO:0007669"/>
    <property type="project" value="UniProtKB-KW"/>
</dbReference>
<accession>A0A5J4KXE2</accession>
<keyword evidence="5" id="KW-0324">Glycolysis</keyword>
<protein>
    <recommendedName>
        <fullName evidence="3">glucose-6-phosphate isomerase</fullName>
        <ecNumber evidence="3">5.3.1.9</ecNumber>
    </recommendedName>
</protein>
<dbReference type="UniPathway" id="UPA00109">
    <property type="reaction ID" value="UER00181"/>
</dbReference>
<comment type="caution">
    <text evidence="9">The sequence shown here is derived from an EMBL/GenBank/DDBJ whole genome shotgun (WGS) entry which is preliminary data.</text>
</comment>
<dbReference type="InterPro" id="IPR011051">
    <property type="entry name" value="RmlC_Cupin_sf"/>
</dbReference>
<keyword evidence="7" id="KW-0472">Membrane</keyword>
<keyword evidence="7" id="KW-1133">Transmembrane helix</keyword>
<evidence type="ECO:0000256" key="5">
    <source>
        <dbReference type="ARBA" id="ARBA00023152"/>
    </source>
</evidence>
<evidence type="ECO:0000256" key="4">
    <source>
        <dbReference type="ARBA" id="ARBA00022432"/>
    </source>
</evidence>
<dbReference type="Pfam" id="PF06560">
    <property type="entry name" value="GPI"/>
    <property type="match status" value="1"/>
</dbReference>
<dbReference type="Proteomes" id="UP000326912">
    <property type="component" value="Unassembled WGS sequence"/>
</dbReference>
<sequence>MMKDLHSFSGMDLRLNKEQLRLDFGADIFHPDGEVRTLQQARPMLADTQAQGPDHLYTIYMDIGRKEDFSAIEQQGLLYGSVVYNHGTLGHERLRSQGHIHSEKPGTGLRYSEVYEFWTGHGQVYLQKECAPDVTRAYLVPFGPGDKLVIPFGWVHLVVTEGDEPVSFGAWCARENQLEYEHLRSLGGPAYFFLADGTLARNPRYTTVPEVRYATPADFPLLGIPTDRPMYIRPGRKILNSTSLWLILNWLVISGAIFSFDLPPTMI</sequence>
<dbReference type="GO" id="GO:0006096">
    <property type="term" value="P:glycolytic process"/>
    <property type="evidence" value="ECO:0007669"/>
    <property type="project" value="UniProtKB-UniPathway"/>
</dbReference>
<feature type="transmembrane region" description="Helical" evidence="7">
    <location>
        <begin position="238"/>
        <end position="260"/>
    </location>
</feature>
<evidence type="ECO:0000313" key="10">
    <source>
        <dbReference type="Proteomes" id="UP000326912"/>
    </source>
</evidence>
<dbReference type="InterPro" id="IPR014710">
    <property type="entry name" value="RmlC-like_jellyroll"/>
</dbReference>
<evidence type="ECO:0000256" key="3">
    <source>
        <dbReference type="ARBA" id="ARBA00011952"/>
    </source>
</evidence>
<dbReference type="Gene3D" id="2.60.120.10">
    <property type="entry name" value="Jelly Rolls"/>
    <property type="match status" value="1"/>
</dbReference>
<evidence type="ECO:0000256" key="7">
    <source>
        <dbReference type="SAM" id="Phobius"/>
    </source>
</evidence>
<dbReference type="GO" id="GO:0005737">
    <property type="term" value="C:cytoplasm"/>
    <property type="evidence" value="ECO:0007669"/>
    <property type="project" value="InterPro"/>
</dbReference>
<dbReference type="SUPFAM" id="SSF51182">
    <property type="entry name" value="RmlC-like cupins"/>
    <property type="match status" value="1"/>
</dbReference>
<evidence type="ECO:0000313" key="9">
    <source>
        <dbReference type="EMBL" id="GER89866.1"/>
    </source>
</evidence>
<gene>
    <name evidence="9" type="ORF">KDW_40280</name>
</gene>
<dbReference type="GO" id="GO:0004347">
    <property type="term" value="F:glucose-6-phosphate isomerase activity"/>
    <property type="evidence" value="ECO:0007669"/>
    <property type="project" value="UniProtKB-EC"/>
</dbReference>
<feature type="domain" description="Glucose-6-phosphate isomerase prokaryote" evidence="8">
    <location>
        <begin position="49"/>
        <end position="209"/>
    </location>
</feature>